<name>A0AAN8TMZ7_SOLBU</name>
<organism evidence="2 3">
    <name type="scientific">Solanum bulbocastanum</name>
    <name type="common">Wild potato</name>
    <dbReference type="NCBI Taxonomy" id="147425"/>
    <lineage>
        <taxon>Eukaryota</taxon>
        <taxon>Viridiplantae</taxon>
        <taxon>Streptophyta</taxon>
        <taxon>Embryophyta</taxon>
        <taxon>Tracheophyta</taxon>
        <taxon>Spermatophyta</taxon>
        <taxon>Magnoliopsida</taxon>
        <taxon>eudicotyledons</taxon>
        <taxon>Gunneridae</taxon>
        <taxon>Pentapetalae</taxon>
        <taxon>asterids</taxon>
        <taxon>lamiids</taxon>
        <taxon>Solanales</taxon>
        <taxon>Solanaceae</taxon>
        <taxon>Solanoideae</taxon>
        <taxon>Solaneae</taxon>
        <taxon>Solanum</taxon>
    </lineage>
</organism>
<accession>A0AAN8TMZ7</accession>
<gene>
    <name evidence="2" type="ORF">RDI58_013494</name>
</gene>
<keyword evidence="1" id="KW-0472">Membrane</keyword>
<proteinExistence type="predicted"/>
<keyword evidence="3" id="KW-1185">Reference proteome</keyword>
<reference evidence="2 3" key="1">
    <citation type="submission" date="2024-02" db="EMBL/GenBank/DDBJ databases">
        <title>de novo genome assembly of Solanum bulbocastanum strain 11H21.</title>
        <authorList>
            <person name="Hosaka A.J."/>
        </authorList>
    </citation>
    <scope>NUCLEOTIDE SEQUENCE [LARGE SCALE GENOMIC DNA]</scope>
    <source>
        <tissue evidence="2">Young leaves</tissue>
    </source>
</reference>
<keyword evidence="1" id="KW-0812">Transmembrane</keyword>
<feature type="transmembrane region" description="Helical" evidence="1">
    <location>
        <begin position="6"/>
        <end position="33"/>
    </location>
</feature>
<dbReference type="EMBL" id="JBANQN010000005">
    <property type="protein sequence ID" value="KAK6789694.1"/>
    <property type="molecule type" value="Genomic_DNA"/>
</dbReference>
<evidence type="ECO:0000313" key="2">
    <source>
        <dbReference type="EMBL" id="KAK6789694.1"/>
    </source>
</evidence>
<protein>
    <submittedName>
        <fullName evidence="2">Uncharacterized protein</fullName>
    </submittedName>
</protein>
<sequence length="39" mass="4736">MAIKSVFSYFPLIIIIYYLFFINFNFHILFCYCSINSKT</sequence>
<dbReference type="AlphaFoldDB" id="A0AAN8TMZ7"/>
<dbReference type="Proteomes" id="UP001371456">
    <property type="component" value="Unassembled WGS sequence"/>
</dbReference>
<comment type="caution">
    <text evidence="2">The sequence shown here is derived from an EMBL/GenBank/DDBJ whole genome shotgun (WGS) entry which is preliminary data.</text>
</comment>
<keyword evidence="1" id="KW-1133">Transmembrane helix</keyword>
<evidence type="ECO:0000313" key="3">
    <source>
        <dbReference type="Proteomes" id="UP001371456"/>
    </source>
</evidence>
<evidence type="ECO:0000256" key="1">
    <source>
        <dbReference type="SAM" id="Phobius"/>
    </source>
</evidence>